<dbReference type="PROSITE" id="PS52004">
    <property type="entry name" value="KS3_2"/>
    <property type="match status" value="2"/>
</dbReference>
<dbReference type="Pfam" id="PF16197">
    <property type="entry name" value="KAsynt_C_assoc"/>
    <property type="match status" value="2"/>
</dbReference>
<dbReference type="SUPFAM" id="SSF47336">
    <property type="entry name" value="ACP-like"/>
    <property type="match status" value="1"/>
</dbReference>
<dbReference type="Pfam" id="PF13602">
    <property type="entry name" value="ADH_zinc_N_2"/>
    <property type="match status" value="1"/>
</dbReference>
<keyword evidence="6" id="KW-0045">Antibiotic biosynthesis</keyword>
<dbReference type="Gene3D" id="3.30.70.3290">
    <property type="match status" value="2"/>
</dbReference>
<feature type="active site" description="Proton acceptor; for dehydratase activity" evidence="9">
    <location>
        <position position="944"/>
    </location>
</feature>
<dbReference type="InterPro" id="IPR020807">
    <property type="entry name" value="PKS_DH"/>
</dbReference>
<dbReference type="InterPro" id="IPR018201">
    <property type="entry name" value="Ketoacyl_synth_AS"/>
</dbReference>
<dbReference type="InterPro" id="IPR057326">
    <property type="entry name" value="KR_dom"/>
</dbReference>
<dbReference type="InterPro" id="IPR013154">
    <property type="entry name" value="ADH-like_N"/>
</dbReference>
<dbReference type="Gene3D" id="3.90.180.10">
    <property type="entry name" value="Medium-chain alcohol dehydrogenases, catalytic domain"/>
    <property type="match status" value="1"/>
</dbReference>
<dbReference type="Gene3D" id="3.40.47.10">
    <property type="match status" value="2"/>
</dbReference>
<dbReference type="GO" id="GO:0008270">
    <property type="term" value="F:zinc ion binding"/>
    <property type="evidence" value="ECO:0007669"/>
    <property type="project" value="InterPro"/>
</dbReference>
<dbReference type="InterPro" id="IPR036291">
    <property type="entry name" value="NAD(P)-bd_dom_sf"/>
</dbReference>
<evidence type="ECO:0000256" key="4">
    <source>
        <dbReference type="ARBA" id="ARBA00022553"/>
    </source>
</evidence>
<dbReference type="InterPro" id="IPR016039">
    <property type="entry name" value="Thiolase-like"/>
</dbReference>
<dbReference type="FunFam" id="3.40.47.10:FF:000019">
    <property type="entry name" value="Polyketide synthase type I"/>
    <property type="match status" value="2"/>
</dbReference>
<dbReference type="SUPFAM" id="SSF51735">
    <property type="entry name" value="NAD(P)-binding Rossmann-fold domains"/>
    <property type="match status" value="3"/>
</dbReference>
<dbReference type="Pfam" id="PF00698">
    <property type="entry name" value="Acyl_transf_1"/>
    <property type="match status" value="1"/>
</dbReference>
<dbReference type="GO" id="GO:0033068">
    <property type="term" value="P:macrolide biosynthetic process"/>
    <property type="evidence" value="ECO:0007669"/>
    <property type="project" value="UniProtKB-ARBA"/>
</dbReference>
<dbReference type="InterPro" id="IPR001227">
    <property type="entry name" value="Ac_transferase_dom_sf"/>
</dbReference>
<dbReference type="Pfam" id="PF21089">
    <property type="entry name" value="PKS_DH_N"/>
    <property type="match status" value="1"/>
</dbReference>
<dbReference type="InterPro" id="IPR036736">
    <property type="entry name" value="ACP-like_sf"/>
</dbReference>
<proteinExistence type="predicted"/>
<dbReference type="InterPro" id="IPR049552">
    <property type="entry name" value="PKS_DH_N"/>
</dbReference>
<dbReference type="Pfam" id="PF08240">
    <property type="entry name" value="ADH_N"/>
    <property type="match status" value="1"/>
</dbReference>
<dbReference type="InterPro" id="IPR042104">
    <property type="entry name" value="PKS_dehydratase_sf"/>
</dbReference>
<dbReference type="InterPro" id="IPR032821">
    <property type="entry name" value="PKS_assoc"/>
</dbReference>
<dbReference type="Pfam" id="PF02801">
    <property type="entry name" value="Ketoacyl-synt_C"/>
    <property type="match status" value="2"/>
</dbReference>
<dbReference type="InterPro" id="IPR014043">
    <property type="entry name" value="Acyl_transferase_dom"/>
</dbReference>
<dbReference type="PANTHER" id="PTHR43775">
    <property type="entry name" value="FATTY ACID SYNTHASE"/>
    <property type="match status" value="1"/>
</dbReference>
<dbReference type="InterPro" id="IPR049900">
    <property type="entry name" value="PKS_mFAS_DH"/>
</dbReference>
<evidence type="ECO:0000256" key="1">
    <source>
        <dbReference type="ARBA" id="ARBA00001957"/>
    </source>
</evidence>
<dbReference type="InterPro" id="IPR011032">
    <property type="entry name" value="GroES-like_sf"/>
</dbReference>
<dbReference type="OrthoDB" id="9778690at2"/>
<feature type="region of interest" description="N-terminal hotdog fold" evidence="9">
    <location>
        <begin position="912"/>
        <end position="1034"/>
    </location>
</feature>
<comment type="pathway">
    <text evidence="2">Antibiotic biosynthesis.</text>
</comment>
<dbReference type="InterPro" id="IPR014030">
    <property type="entry name" value="Ketoacyl_synth_N"/>
</dbReference>
<dbReference type="PROSITE" id="PS00606">
    <property type="entry name" value="KS3_1"/>
    <property type="match status" value="2"/>
</dbReference>
<feature type="domain" description="Ketosynthase family 3 (KS3)" evidence="11">
    <location>
        <begin position="33"/>
        <end position="454"/>
    </location>
</feature>
<dbReference type="SMART" id="SM00822">
    <property type="entry name" value="PKS_KR"/>
    <property type="match status" value="1"/>
</dbReference>
<keyword evidence="3" id="KW-0596">Phosphopantetheine</keyword>
<name>A0A4D4LLA2_STRVO</name>
<dbReference type="SMART" id="SM00823">
    <property type="entry name" value="PKS_PP"/>
    <property type="match status" value="1"/>
</dbReference>
<sequence length="2651" mass="277002">MNTEDKLREYLKRVTVDLHETSSRLAEVEEKSREPIAIVGVGCRFPGGVDSPEALWRLLTGGTDAIGVFPGDRGWEVAGPDDPQAGYAPVGGFVTDVTDFDAGFFGISPREAVAMDPQQRLALETAWEALERAGIDPDSLRGSATGVYLGTNGQDYATTVADGPVAQEGHTGTGNAASVMSGRVSYTLGLEGPAVTVDTACSSSLVTVHLAAQALRSGECSVALAGGVTIMSTPGIFVEFSRQGGLAPDGRCKPFADAADGTGWGEGAGVLVLERLSDARKRGHQVLAVLRGSAVNQDGASNGLTAPNGPSQQRVIRAALASARLVASDVDVVEAHGTGTKLGDPIEADALLATYGQDRPEDRPLWLGSVKSNIGHTQAAAGVAGIIKMVLAMRHGVLPRTLHVDAPSSHVDWSAGAVRLLTEEVPWHADGRRRRAGVSSFGISGTNAHLILEEPEPEPATEPVAEPERAAAVVPWLLSAKSPEALREQAVRLGRWADDQPEIDPAAVGRALATGRSVFEHRAVVLGRDQQTLVDGVRALAENRSGAGVVTGSPGSGRLAVVFSGQGSQRLGMGSQLSAAFPVFADAFDEVCAELDRHLPRPIKNVIHGEPDLLDETVFTQAGLFAVQVALYRLMTSWGVSPEWVAGHSIGELSAAYVAGVWDLADAASVVAARGRVMQELPAGGAMAALSASEAEALELIGEHATVGLAAVNSPASTVISGTESAVEELAQRWRDQGGKARRLRVSHAFHSPLMEPMLEPFARALEQVTWREPQIPVVSGTPGADVCDPSYWVRHVRDTVRYHDAVSSLREQGAELFVEAGPNGTLSAMAGADGGVWLPLLRAERDEPETAVTALAGMHAHGSTVDWSQLLGTGTRPVDLPTYAFQRERYWPAVTSRAGDVRALGQGETGHRLLGAAVALAGGDAVVLTGRLSLAAYPWLADHVVLGSVLLPGTAFVDLAVHAGDWAGCPVLEELTLQVPLLIPEQGGVQMQIRVAERDEHGHRVIGIFSRPGDEEEWVQHADGVLSAQTAPTPVWTGAWPPPDARPVPVDGVYDRLAEDGYGYGPVFQGVRAAWRSGTEVFAEVALPERTDVNGYGVHPALLDAALHPIGLISLAHEPGEGGVRLPFAWSGVQLLATGASVLRVRLSQREDGGFAVAVFDPAGQPVLSADSLMLRPITTDPATSRAGQTSRLLFGVDWTPLADLATTTTVDWAWHGQAEGELPAVVVAQVPAGAGDGPEPVHTVTATVLDWLQTWLADPATDGSQLLLLTRGASDGSDLAAAAVTGLVRSAQSEHPGRFILLDAGLDTDLEADTSLDGVLAAVVASGEPELVVRAGVLYVRRLVRAAGRLVVPGPERLGWRLDVPERGSLDDLAVLDNPAGEAPLAPGEIRVGVRAAGLNFRDVMVGLGLYPDAGAVMGGEAAGVVVEVAEEGVSGLAVGDRVFGVFAGALGPLAVTDHRLVAKVPEGWSFTRAASVPIVFLTAFYALRDLAEVRRGQRILIHAAAGGVGMAAVQLARVWGMDVYGTASAAKWPVLREQGLDEAHLASSRDLAFRDKFQAETGGQGVDVILNSLAGEFVDASLDLLAQGGRFVEMGKADVRDAAAIAAGHRGAVYRAFDVLEAGPERIGQMLAEIVDLFGSGKLKPLPVTVFETAAAVDGLRYLQTGRNVGKVVLRLPMGLDRQGTVVITGGTGVLGATLARHLVTAYGVEHLLLLSRRGDAAEGADELVTELSELGARVSVRACDVSDRDVVAAVLADHEVSGVVHAAGVLDDATVESLTPERLAVVLRAKVDAAWHLHELTRDLDLGLFVMYSSAAATLGQAGQGSYAAANAALDALMQRRVSAGLVGQSLAWGLWEKSSGMTGRLGEADLARLTRTGVRALSDEQGLASFDAAVRLERPLVVAAGLDVATMRAAGAAGPLLHGLAGGSALRVAATTAAGDGELAARLAALPVEERQGMVLELVRTQAAIVLGHSGAGAVDADAAFRDVGFDSLTAVELRNRLTAVTGLRLPATLAFDYPTSRLLAGFVLAGVLDERADAAPVSGTVVAGAEDDPIAIVGMGCRYPGGVDSPEALWDLLAAGGEGVVEFPADRGWDAESLYDPDRLRPGTTYARHGSFLAEAGMFDPEFFGITPREAMAMDPQQRLVLETAWEALERAGIVPDSLRGSDTGVYVGAAWAEYGSVLASGSNDVAGHVLTGNAGSVASGRIAYTLGLEGPAVTVDTACSSSLVAVHLAAQALRSGECSMALAGGVTVMSTPGVFTEFSRQGGLAADGRCKPFAEAADGTGWGEGAGIVVLERLSDARRRGHQVLAVLRGSAVNQDGASNGLTAPNGPSQQRVIRAALASARLSASDVDAVEAHGTGTRLGDPIEAQALLATYGQDRPSDRPLWLGSVKSNIGHTLAAAGVAGIIKMVMAMRHGVLPRTLHVDAPSSHVDWSAGSVELLTEALPWQANGRPRRAGVSSFGISGTNAHLILEESEPESVSEVDEGPAGGVVPWLLSAKSAEALREQAVRLGEWAVGRPGVDVVAVGRALVTTRSLFEHRAVVVADDVAGFVAGLGDFEASAAVVRVWWRRLGLVRCLCFRGRVRSGWGWVWSCGIPSRCLRSGWSGVGRRWSRSWIGRFVRRLGMLGCWGGLMWCSRCRGR</sequence>
<evidence type="ECO:0000313" key="14">
    <source>
        <dbReference type="Proteomes" id="UP000301309"/>
    </source>
</evidence>
<dbReference type="Gene3D" id="3.40.50.720">
    <property type="entry name" value="NAD(P)-binding Rossmann-like Domain"/>
    <property type="match status" value="1"/>
</dbReference>
<dbReference type="SMART" id="SM00826">
    <property type="entry name" value="PKS_DH"/>
    <property type="match status" value="1"/>
</dbReference>
<feature type="domain" description="PKS/mFAS DH" evidence="12">
    <location>
        <begin position="912"/>
        <end position="1185"/>
    </location>
</feature>
<dbReference type="GO" id="GO:0004315">
    <property type="term" value="F:3-oxoacyl-[acyl-carrier-protein] synthase activity"/>
    <property type="evidence" value="ECO:0007669"/>
    <property type="project" value="InterPro"/>
</dbReference>
<dbReference type="EMBL" id="BJHW01000002">
    <property type="protein sequence ID" value="GDY60076.1"/>
    <property type="molecule type" value="Genomic_DNA"/>
</dbReference>
<dbReference type="CDD" id="cd00833">
    <property type="entry name" value="PKS"/>
    <property type="match status" value="2"/>
</dbReference>
<dbReference type="SUPFAM" id="SSF53901">
    <property type="entry name" value="Thiolase-like"/>
    <property type="match status" value="2"/>
</dbReference>
<dbReference type="SMART" id="SM00829">
    <property type="entry name" value="PKS_ER"/>
    <property type="match status" value="1"/>
</dbReference>
<dbReference type="FunFam" id="1.10.1200.10:FF:000007">
    <property type="entry name" value="Probable polyketide synthase pks17"/>
    <property type="match status" value="1"/>
</dbReference>
<keyword evidence="5" id="KW-0808">Transferase</keyword>
<dbReference type="Gene3D" id="1.10.1200.10">
    <property type="entry name" value="ACP-like"/>
    <property type="match status" value="1"/>
</dbReference>
<organism evidence="13 14">
    <name type="scientific">Streptomyces violaceusniger</name>
    <dbReference type="NCBI Taxonomy" id="68280"/>
    <lineage>
        <taxon>Bacteria</taxon>
        <taxon>Bacillati</taxon>
        <taxon>Actinomycetota</taxon>
        <taxon>Actinomycetes</taxon>
        <taxon>Kitasatosporales</taxon>
        <taxon>Streptomycetaceae</taxon>
        <taxon>Streptomyces</taxon>
        <taxon>Streptomyces violaceusniger group</taxon>
    </lineage>
</organism>
<gene>
    <name evidence="13" type="ORF">SVIO_106990</name>
</gene>
<dbReference type="Pfam" id="PF08659">
    <property type="entry name" value="KR"/>
    <property type="match status" value="1"/>
</dbReference>
<dbReference type="Gene3D" id="3.10.129.110">
    <property type="entry name" value="Polyketide synthase dehydratase"/>
    <property type="match status" value="1"/>
</dbReference>
<dbReference type="InterPro" id="IPR049551">
    <property type="entry name" value="PKS_DH_C"/>
</dbReference>
<feature type="domain" description="Ketosynthase family 3 (KS3)" evidence="11">
    <location>
        <begin position="2057"/>
        <end position="2483"/>
    </location>
</feature>
<dbReference type="PROSITE" id="PS50075">
    <property type="entry name" value="CARRIER"/>
    <property type="match status" value="1"/>
</dbReference>
<comment type="cofactor">
    <cofactor evidence="1">
        <name>pantetheine 4'-phosphate</name>
        <dbReference type="ChEBI" id="CHEBI:47942"/>
    </cofactor>
</comment>
<dbReference type="PROSITE" id="PS01162">
    <property type="entry name" value="QOR_ZETA_CRYSTAL"/>
    <property type="match status" value="1"/>
</dbReference>
<dbReference type="Gene3D" id="3.40.50.11460">
    <property type="match status" value="1"/>
</dbReference>
<evidence type="ECO:0000259" key="10">
    <source>
        <dbReference type="PROSITE" id="PS50075"/>
    </source>
</evidence>
<dbReference type="InterPro" id="IPR002364">
    <property type="entry name" value="Quin_OxRdtase/zeta-crystal_CS"/>
</dbReference>
<feature type="domain" description="Carrier" evidence="10">
    <location>
        <begin position="1962"/>
        <end position="2037"/>
    </location>
</feature>
<reference evidence="13 14" key="1">
    <citation type="journal article" date="2020" name="Int. J. Syst. Evol. Microbiol.">
        <title>Reclassification of Streptomyces castelarensis and Streptomyces sporoclivatus as later heterotypic synonyms of Streptomyces antimycoticus.</title>
        <authorList>
            <person name="Komaki H."/>
            <person name="Tamura T."/>
        </authorList>
    </citation>
    <scope>NUCLEOTIDE SEQUENCE [LARGE SCALE GENOMIC DNA]</scope>
    <source>
        <strain evidence="13 14">NBRC 13459</strain>
    </source>
</reference>
<evidence type="ECO:0000256" key="7">
    <source>
        <dbReference type="ARBA" id="ARBA00023268"/>
    </source>
</evidence>
<dbReference type="InterPro" id="IPR006162">
    <property type="entry name" value="Ppantetheine_attach_site"/>
</dbReference>
<dbReference type="CDD" id="cd08956">
    <property type="entry name" value="KR_3_FAS_SDR_x"/>
    <property type="match status" value="1"/>
</dbReference>
<protein>
    <submittedName>
        <fullName evidence="13">Uncharacterized protein</fullName>
    </submittedName>
</protein>
<dbReference type="Proteomes" id="UP000301309">
    <property type="component" value="Unassembled WGS sequence"/>
</dbReference>
<dbReference type="CDD" id="cd05195">
    <property type="entry name" value="enoyl_red"/>
    <property type="match status" value="1"/>
</dbReference>
<dbReference type="InterPro" id="IPR016036">
    <property type="entry name" value="Malonyl_transacylase_ACP-bd"/>
</dbReference>
<evidence type="ECO:0000259" key="12">
    <source>
        <dbReference type="PROSITE" id="PS52019"/>
    </source>
</evidence>
<dbReference type="InterPro" id="IPR015083">
    <property type="entry name" value="NorB/c/GfsB-D-like_docking"/>
</dbReference>
<dbReference type="PROSITE" id="PS52019">
    <property type="entry name" value="PKS_MFAS_DH"/>
    <property type="match status" value="1"/>
</dbReference>
<dbReference type="SMART" id="SM00827">
    <property type="entry name" value="PKS_AT"/>
    <property type="match status" value="1"/>
</dbReference>
<dbReference type="SUPFAM" id="SSF52151">
    <property type="entry name" value="FabD/lysophospholipase-like"/>
    <property type="match status" value="1"/>
</dbReference>
<dbReference type="InterPro" id="IPR013968">
    <property type="entry name" value="PKS_KR"/>
</dbReference>
<dbReference type="InterPro" id="IPR009081">
    <property type="entry name" value="PP-bd_ACP"/>
</dbReference>
<keyword evidence="4" id="KW-0597">Phosphoprotein</keyword>
<evidence type="ECO:0000256" key="5">
    <source>
        <dbReference type="ARBA" id="ARBA00022679"/>
    </source>
</evidence>
<dbReference type="Gene3D" id="3.40.366.10">
    <property type="entry name" value="Malonyl-Coenzyme A Acyl Carrier Protein, domain 2"/>
    <property type="match status" value="1"/>
</dbReference>
<keyword evidence="14" id="KW-1185">Reference proteome</keyword>
<dbReference type="InterPro" id="IPR020843">
    <property type="entry name" value="ER"/>
</dbReference>
<accession>A0A4D4LLA2</accession>
<dbReference type="GO" id="GO:0031177">
    <property type="term" value="F:phosphopantetheine binding"/>
    <property type="evidence" value="ECO:0007669"/>
    <property type="project" value="InterPro"/>
</dbReference>
<evidence type="ECO:0000259" key="11">
    <source>
        <dbReference type="PROSITE" id="PS52004"/>
    </source>
</evidence>
<dbReference type="SUPFAM" id="SSF50129">
    <property type="entry name" value="GroES-like"/>
    <property type="match status" value="1"/>
</dbReference>
<feature type="region of interest" description="C-terminal hotdog fold" evidence="9">
    <location>
        <begin position="1046"/>
        <end position="1185"/>
    </location>
</feature>
<dbReference type="GO" id="GO:0006633">
    <property type="term" value="P:fatty acid biosynthetic process"/>
    <property type="evidence" value="ECO:0007669"/>
    <property type="project" value="InterPro"/>
</dbReference>
<dbReference type="InterPro" id="IPR016035">
    <property type="entry name" value="Acyl_Trfase/lysoPLipase"/>
</dbReference>
<dbReference type="Pfam" id="PF22953">
    <property type="entry name" value="SpnB_Rossmann"/>
    <property type="match status" value="1"/>
</dbReference>
<dbReference type="InterPro" id="IPR055123">
    <property type="entry name" value="SpnB-like_Rossmann"/>
</dbReference>
<evidence type="ECO:0000256" key="8">
    <source>
        <dbReference type="ARBA" id="ARBA00023315"/>
    </source>
</evidence>
<dbReference type="Pfam" id="PF08990">
    <property type="entry name" value="Docking"/>
    <property type="match status" value="1"/>
</dbReference>
<dbReference type="FunFam" id="3.40.50.720:FF:000209">
    <property type="entry name" value="Polyketide synthase Pks12"/>
    <property type="match status" value="1"/>
</dbReference>
<evidence type="ECO:0000256" key="9">
    <source>
        <dbReference type="PROSITE-ProRule" id="PRU01363"/>
    </source>
</evidence>
<dbReference type="GO" id="GO:0004312">
    <property type="term" value="F:fatty acid synthase activity"/>
    <property type="evidence" value="ECO:0007669"/>
    <property type="project" value="TreeGrafter"/>
</dbReference>
<dbReference type="PANTHER" id="PTHR43775:SF51">
    <property type="entry name" value="INACTIVE PHENOLPHTHIOCEROL SYNTHESIS POLYKETIDE SYNTHASE TYPE I PKS1-RELATED"/>
    <property type="match status" value="1"/>
</dbReference>
<comment type="caution">
    <text evidence="13">The sequence shown here is derived from an EMBL/GenBank/DDBJ whole genome shotgun (WGS) entry which is preliminary data.</text>
</comment>
<dbReference type="Pfam" id="PF14765">
    <property type="entry name" value="PS-DH"/>
    <property type="match status" value="1"/>
</dbReference>
<dbReference type="SUPFAM" id="SSF101173">
    <property type="entry name" value="Docking domain B of the erythromycin polyketide synthase (DEBS)"/>
    <property type="match status" value="1"/>
</dbReference>
<feature type="active site" description="Proton donor; for dehydratase activity" evidence="9">
    <location>
        <position position="1105"/>
    </location>
</feature>
<dbReference type="InterPro" id="IPR020841">
    <property type="entry name" value="PKS_Beta-ketoAc_synthase_dom"/>
</dbReference>
<evidence type="ECO:0000256" key="3">
    <source>
        <dbReference type="ARBA" id="ARBA00022450"/>
    </source>
</evidence>
<dbReference type="SMART" id="SM00825">
    <property type="entry name" value="PKS_KS"/>
    <property type="match status" value="2"/>
</dbReference>
<dbReference type="InterPro" id="IPR050091">
    <property type="entry name" value="PKS_NRPS_Biosynth_Enz"/>
</dbReference>
<dbReference type="Pfam" id="PF00550">
    <property type="entry name" value="PP-binding"/>
    <property type="match status" value="1"/>
</dbReference>
<dbReference type="SMART" id="SM01294">
    <property type="entry name" value="PKS_PP_betabranch"/>
    <property type="match status" value="1"/>
</dbReference>
<dbReference type="SUPFAM" id="SSF55048">
    <property type="entry name" value="Probable ACP-binding domain of malonyl-CoA ACP transacylase"/>
    <property type="match status" value="1"/>
</dbReference>
<evidence type="ECO:0000313" key="13">
    <source>
        <dbReference type="EMBL" id="GDY60076.1"/>
    </source>
</evidence>
<dbReference type="PROSITE" id="PS00012">
    <property type="entry name" value="PHOSPHOPANTETHEINE"/>
    <property type="match status" value="1"/>
</dbReference>
<evidence type="ECO:0000256" key="2">
    <source>
        <dbReference type="ARBA" id="ARBA00004792"/>
    </source>
</evidence>
<keyword evidence="7" id="KW-0511">Multifunctional enzyme</keyword>
<dbReference type="GO" id="GO:0016491">
    <property type="term" value="F:oxidoreductase activity"/>
    <property type="evidence" value="ECO:0007669"/>
    <property type="project" value="InterPro"/>
</dbReference>
<dbReference type="InterPro" id="IPR014031">
    <property type="entry name" value="Ketoacyl_synth_C"/>
</dbReference>
<dbReference type="Pfam" id="PF00109">
    <property type="entry name" value="ketoacyl-synt"/>
    <property type="match status" value="2"/>
</dbReference>
<dbReference type="InterPro" id="IPR036299">
    <property type="entry name" value="Polyketide_synth_docking_sf"/>
</dbReference>
<dbReference type="InterPro" id="IPR020806">
    <property type="entry name" value="PKS_PP-bd"/>
</dbReference>
<keyword evidence="8" id="KW-0012">Acyltransferase</keyword>
<evidence type="ECO:0000256" key="6">
    <source>
        <dbReference type="ARBA" id="ARBA00023194"/>
    </source>
</evidence>